<dbReference type="Pfam" id="PF00022">
    <property type="entry name" value="Actin"/>
    <property type="match status" value="2"/>
</dbReference>
<feature type="compositionally biased region" description="Low complexity" evidence="2">
    <location>
        <begin position="1"/>
        <end position="24"/>
    </location>
</feature>
<dbReference type="Ensembl" id="ENSMCST00000008877.1">
    <property type="protein sequence ID" value="ENSMCSP00000008659.1"/>
    <property type="gene ID" value="ENSMCSG00000006160.1"/>
</dbReference>
<dbReference type="SUPFAM" id="SSF53067">
    <property type="entry name" value="Actin-like ATPase domain"/>
    <property type="match status" value="2"/>
</dbReference>
<proteinExistence type="inferred from homology"/>
<dbReference type="OrthoDB" id="9870582at2759"/>
<dbReference type="Proteomes" id="UP000694560">
    <property type="component" value="Unplaced"/>
</dbReference>
<evidence type="ECO:0008006" key="5">
    <source>
        <dbReference type="Google" id="ProtNLM"/>
    </source>
</evidence>
<reference evidence="3" key="1">
    <citation type="submission" date="2025-08" db="UniProtKB">
        <authorList>
            <consortium name="Ensembl"/>
        </authorList>
    </citation>
    <scope>IDENTIFICATION</scope>
</reference>
<name>A0A8C5X3W3_9PASS</name>
<feature type="region of interest" description="Disordered" evidence="2">
    <location>
        <begin position="1"/>
        <end position="34"/>
    </location>
</feature>
<dbReference type="InterPro" id="IPR004000">
    <property type="entry name" value="Actin"/>
</dbReference>
<comment type="similarity">
    <text evidence="1">Belongs to the actin family.</text>
</comment>
<accession>A0A8C5X3W3</accession>
<evidence type="ECO:0000313" key="4">
    <source>
        <dbReference type="Proteomes" id="UP000694560"/>
    </source>
</evidence>
<dbReference type="PANTHER" id="PTHR11937">
    <property type="entry name" value="ACTIN"/>
    <property type="match status" value="1"/>
</dbReference>
<evidence type="ECO:0000256" key="2">
    <source>
        <dbReference type="SAM" id="MobiDB-lite"/>
    </source>
</evidence>
<dbReference type="Gene3D" id="3.90.640.10">
    <property type="entry name" value="Actin, Chain A, domain 4"/>
    <property type="match status" value="1"/>
</dbReference>
<reference evidence="3" key="2">
    <citation type="submission" date="2025-09" db="UniProtKB">
        <authorList>
            <consortium name="Ensembl"/>
        </authorList>
    </citation>
    <scope>IDENTIFICATION</scope>
</reference>
<organism evidence="3 4">
    <name type="scientific">Malurus cyaneus samueli</name>
    <dbReference type="NCBI Taxonomy" id="2593467"/>
    <lineage>
        <taxon>Eukaryota</taxon>
        <taxon>Metazoa</taxon>
        <taxon>Chordata</taxon>
        <taxon>Craniata</taxon>
        <taxon>Vertebrata</taxon>
        <taxon>Euteleostomi</taxon>
        <taxon>Archelosauria</taxon>
        <taxon>Archosauria</taxon>
        <taxon>Dinosauria</taxon>
        <taxon>Saurischia</taxon>
        <taxon>Theropoda</taxon>
        <taxon>Coelurosauria</taxon>
        <taxon>Aves</taxon>
        <taxon>Neognathae</taxon>
        <taxon>Neoaves</taxon>
        <taxon>Telluraves</taxon>
        <taxon>Australaves</taxon>
        <taxon>Passeriformes</taxon>
        <taxon>Meliphagoidea</taxon>
        <taxon>Maluridae</taxon>
        <taxon>Malurus</taxon>
    </lineage>
</organism>
<dbReference type="AlphaFoldDB" id="A0A8C5X3W3"/>
<evidence type="ECO:0000313" key="3">
    <source>
        <dbReference type="Ensembl" id="ENSMCSP00000008659.1"/>
    </source>
</evidence>
<protein>
    <recommendedName>
        <fullName evidence="5">ACL10 protein</fullName>
    </recommendedName>
</protein>
<dbReference type="SMART" id="SM00268">
    <property type="entry name" value="ACTIN"/>
    <property type="match status" value="1"/>
</dbReference>
<keyword evidence="4" id="KW-1185">Reference proteome</keyword>
<dbReference type="Gene3D" id="3.30.420.40">
    <property type="match status" value="3"/>
</dbReference>
<sequence length="393" mass="41900">PWAPSPSAHGPGPSTASPGTAPSPGRAPGLAQHPLSPAMLRPAVVIDSGSRFTRGGFAGQEQPQCVLRTVLGQLCSPAATPRSSRQLCCVTGSNVSSDTAPGPSLLRHGVVEDWDAMKTLWSHLLCCCLQALPEEHPVLLAEPPSCPAGHREKAAEVLFESLGVVTGLAVEAGAAASHVTCVCGGRTLRKGGRCLGVAGDHLSRHLRHLLLHGPAEPAALRALTGTALTQLKEQCCYVSLDYERDLWEKACQHHAKFQTPDGHWITLGKERFCCPEPLFQPQLLQHSCPGLPQLAWQSLQTVPEPTRTHVLGNIVLSGGSSMFAGFPERMCLELNFLSQGTGMQVEVLANPSRDTAAWAGGSMAASLSSFQHTWMTKGEYQEHGACYVHSKFQ</sequence>
<evidence type="ECO:0000256" key="1">
    <source>
        <dbReference type="RuleBase" id="RU000487"/>
    </source>
</evidence>
<dbReference type="InterPro" id="IPR043129">
    <property type="entry name" value="ATPase_NBD"/>
</dbReference>